<reference evidence="11 12" key="1">
    <citation type="submission" date="2016-02" db="EMBL/GenBank/DDBJ databases">
        <title>Genome analysis of coral dinoflagellate symbionts highlights evolutionary adaptations to a symbiotic lifestyle.</title>
        <authorList>
            <person name="Aranda M."/>
            <person name="Li Y."/>
            <person name="Liew Y.J."/>
            <person name="Baumgarten S."/>
            <person name="Simakov O."/>
            <person name="Wilson M."/>
            <person name="Piel J."/>
            <person name="Ashoor H."/>
            <person name="Bougouffa S."/>
            <person name="Bajic V.B."/>
            <person name="Ryu T."/>
            <person name="Ravasi T."/>
            <person name="Bayer T."/>
            <person name="Micklem G."/>
            <person name="Kim H."/>
            <person name="Bhak J."/>
            <person name="Lajeunesse T.C."/>
            <person name="Voolstra C.R."/>
        </authorList>
    </citation>
    <scope>NUCLEOTIDE SEQUENCE [LARGE SCALE GENOMIC DNA]</scope>
    <source>
        <strain evidence="11 12">CCMP2467</strain>
    </source>
</reference>
<dbReference type="SUPFAM" id="SSF48608">
    <property type="entry name" value="Peridinin-chlorophyll protein"/>
    <property type="match status" value="1"/>
</dbReference>
<evidence type="ECO:0000256" key="1">
    <source>
        <dbReference type="ARBA" id="ARBA00004098"/>
    </source>
</evidence>
<dbReference type="GO" id="GO:0016168">
    <property type="term" value="F:chlorophyll binding"/>
    <property type="evidence" value="ECO:0007669"/>
    <property type="project" value="UniProtKB-KW"/>
</dbReference>
<dbReference type="SUPFAM" id="SSF56672">
    <property type="entry name" value="DNA/RNA polymerases"/>
    <property type="match status" value="1"/>
</dbReference>
<evidence type="ECO:0000256" key="2">
    <source>
        <dbReference type="ARBA" id="ARBA00004229"/>
    </source>
</evidence>
<keyword evidence="4" id="KW-0150">Chloroplast</keyword>
<dbReference type="InterPro" id="IPR003323">
    <property type="entry name" value="OTU_dom"/>
</dbReference>
<dbReference type="OrthoDB" id="417443at2759"/>
<dbReference type="Pfam" id="PF00078">
    <property type="entry name" value="RVT_1"/>
    <property type="match status" value="1"/>
</dbReference>
<evidence type="ECO:0000259" key="9">
    <source>
        <dbReference type="PROSITE" id="PS50802"/>
    </source>
</evidence>
<feature type="region of interest" description="Disordered" evidence="8">
    <location>
        <begin position="19"/>
        <end position="41"/>
    </location>
</feature>
<dbReference type="GO" id="GO:0009507">
    <property type="term" value="C:chloroplast"/>
    <property type="evidence" value="ECO:0007669"/>
    <property type="project" value="UniProtKB-SubCell"/>
</dbReference>
<dbReference type="InterPro" id="IPR000477">
    <property type="entry name" value="RT_dom"/>
</dbReference>
<evidence type="ECO:0000256" key="6">
    <source>
        <dbReference type="ARBA" id="ARBA00022991"/>
    </source>
</evidence>
<keyword evidence="12" id="KW-1185">Reference proteome</keyword>
<feature type="domain" description="Reverse transcriptase" evidence="10">
    <location>
        <begin position="1907"/>
        <end position="2158"/>
    </location>
</feature>
<dbReference type="InterPro" id="IPR043502">
    <property type="entry name" value="DNA/RNA_pol_sf"/>
</dbReference>
<keyword evidence="3" id="KW-0148">Chlorophyll</keyword>
<evidence type="ECO:0000313" key="11">
    <source>
        <dbReference type="EMBL" id="OLP81765.1"/>
    </source>
</evidence>
<gene>
    <name evidence="11" type="ORF">AK812_SmicGene37652</name>
</gene>
<proteinExistence type="predicted"/>
<evidence type="ECO:0000256" key="3">
    <source>
        <dbReference type="ARBA" id="ARBA00022494"/>
    </source>
</evidence>
<protein>
    <submittedName>
        <fullName evidence="11">LINE-1 retrotransposable element ORF2 protein</fullName>
    </submittedName>
</protein>
<dbReference type="Gene3D" id="1.40.10.10">
    <property type="entry name" value="Peridinin-chlorophyll A binding"/>
    <property type="match status" value="1"/>
</dbReference>
<dbReference type="InterPro" id="IPR003376">
    <property type="entry name" value="Peridinin-chlorophyll-bd_prot"/>
</dbReference>
<dbReference type="Proteomes" id="UP000186817">
    <property type="component" value="Unassembled WGS sequence"/>
</dbReference>
<evidence type="ECO:0000256" key="5">
    <source>
        <dbReference type="ARBA" id="ARBA00022640"/>
    </source>
</evidence>
<keyword evidence="7" id="KW-0437">Light-harvesting polypeptide</keyword>
<feature type="domain" description="OTU" evidence="9">
    <location>
        <begin position="713"/>
        <end position="831"/>
    </location>
</feature>
<evidence type="ECO:0000256" key="8">
    <source>
        <dbReference type="SAM" id="MobiDB-lite"/>
    </source>
</evidence>
<dbReference type="InterPro" id="IPR036691">
    <property type="entry name" value="Endo/exonu/phosph_ase_sf"/>
</dbReference>
<evidence type="ECO:0000256" key="4">
    <source>
        <dbReference type="ARBA" id="ARBA00022528"/>
    </source>
</evidence>
<feature type="region of interest" description="Disordered" evidence="8">
    <location>
        <begin position="642"/>
        <end position="691"/>
    </location>
</feature>
<feature type="region of interest" description="Disordered" evidence="8">
    <location>
        <begin position="1356"/>
        <end position="1376"/>
    </location>
</feature>
<accession>A0A1Q9CFQ6</accession>
<dbReference type="Gene3D" id="3.90.70.80">
    <property type="match status" value="1"/>
</dbReference>
<keyword evidence="6" id="KW-0157">Chromophore</keyword>
<dbReference type="SUPFAM" id="SSF56219">
    <property type="entry name" value="DNase I-like"/>
    <property type="match status" value="1"/>
</dbReference>
<dbReference type="PROSITE" id="PS50878">
    <property type="entry name" value="RT_POL"/>
    <property type="match status" value="1"/>
</dbReference>
<name>A0A1Q9CFQ6_SYMMI</name>
<organism evidence="11 12">
    <name type="scientific">Symbiodinium microadriaticum</name>
    <name type="common">Dinoflagellate</name>
    <name type="synonym">Zooxanthella microadriatica</name>
    <dbReference type="NCBI Taxonomy" id="2951"/>
    <lineage>
        <taxon>Eukaryota</taxon>
        <taxon>Sar</taxon>
        <taxon>Alveolata</taxon>
        <taxon>Dinophyceae</taxon>
        <taxon>Suessiales</taxon>
        <taxon>Symbiodiniaceae</taxon>
        <taxon>Symbiodinium</taxon>
    </lineage>
</organism>
<dbReference type="Pfam" id="PF02429">
    <property type="entry name" value="PCP"/>
    <property type="match status" value="1"/>
</dbReference>
<dbReference type="CDD" id="cd22744">
    <property type="entry name" value="OTU"/>
    <property type="match status" value="1"/>
</dbReference>
<comment type="caution">
    <text evidence="11">The sequence shown here is derived from an EMBL/GenBank/DDBJ whole genome shotgun (WGS) entry which is preliminary data.</text>
</comment>
<comment type="function">
    <text evidence="1">Water-soluble antenna for capture of solar energy in the blue-green range. Peridinin is an asymmetric carotenoid.</text>
</comment>
<evidence type="ECO:0000256" key="7">
    <source>
        <dbReference type="ARBA" id="ARBA00023243"/>
    </source>
</evidence>
<dbReference type="GO" id="GO:0030076">
    <property type="term" value="C:light-harvesting complex"/>
    <property type="evidence" value="ECO:0007669"/>
    <property type="project" value="UniProtKB-KW"/>
</dbReference>
<evidence type="ECO:0000313" key="12">
    <source>
        <dbReference type="Proteomes" id="UP000186817"/>
    </source>
</evidence>
<keyword evidence="5" id="KW-0934">Plastid</keyword>
<dbReference type="PROSITE" id="PS50802">
    <property type="entry name" value="OTU"/>
    <property type="match status" value="1"/>
</dbReference>
<dbReference type="EMBL" id="LSRX01001252">
    <property type="protein sequence ID" value="OLP81765.1"/>
    <property type="molecule type" value="Genomic_DNA"/>
</dbReference>
<dbReference type="InterPro" id="IPR036550">
    <property type="entry name" value="Peridinin-chlorophyll-bd_sf"/>
</dbReference>
<comment type="subcellular location">
    <subcellularLocation>
        <location evidence="2">Plastid</location>
        <location evidence="2">Chloroplast</location>
    </subcellularLocation>
</comment>
<evidence type="ECO:0000259" key="10">
    <source>
        <dbReference type="PROSITE" id="PS50878"/>
    </source>
</evidence>
<sequence length="2795" mass="310264">MAAFSSYFVGRGLCYSQAKASKSTRESRPTAALPADSKGRSLRDAPIAEAGTWYCEECKEHVRPSAHCKDYGRGLSEARTAHIARRHPGRPASDFPRIREVATVATKPRRVLKGKPAWTCFWCRQGLPRMDKRAREASIRKHFQQCKKAPPESTAGSNLRAWAGELDESHASQGARSRRWGMILSRKVQNHQKAIQLLVQKRRQDHCIRQVVRREGDRTRVIFTCTKCLHVARMRSALTKLTTQCPGTGDRTGVLRTTGKQRLYVKVGAQGRRLLKRIWSLPDKEHNMLLTKAKNHTASPLKQWLRDVTEEGIEPNPGPSTSTSYPTWSCFHLNTGGCTNAFETLELFQTFKTQPLVSVVPGRDPREPVNRGKAGAVVGYVGPARMVLIPKDEVTGAAAEASWDEEAILVSSDFEKCFDNVVPALALDNLRRHGCPEDFLRVVAWLPCLAIGRIRGDGKLKAQGRLKDFFVLIRLMLPASFGITVFSGSLGSPLKTIVPIFAGSKGLSKHGLILGRSLGLRLAADDPKLCEAPYLWRARAIPLHWQLEHVEALLQQIGFTDLKIQAKHKARHGADWLFKATRKDGADIIQRDLFWDPEDEDASELVVLRESARRARKVPARPLPPSRAVDFAELVSPVLEAASTKGSRRPGVGGPKRKDASLVPVVSAPDSECTTEEADDKNRSGPGLKRSVDDTACDVDAEGAAQPLWRLNATLCDNEGQGNCLYYALADAQVDGRRRNHRQIRRWVQQNLLYYEQDFKEMWENGGQYNCVGRATACNWNQFLMEQSQNSAWGGALEVAAFARGADMRAKGSFALHYDSQKQHYRCFIDFVEQHLQERYEALGGKTLPPTALLRGGGPGSTLSQRRCQVLAKGRAPALSDCASACSSSLEDAMPESKAAPVAATAAADDLRFSEVSQRRRAVLERGRPPALSDCTDDGSVWHASVQDTALGPLPEDSHGRPLRWSLLQRKGYAELCAVLFEEAVLRDHSFASQSVSQVLSAVSLCTDELHDVIKYVLEEAAEIYEQTDICPWTLPEYLVLGDVLRAFLRPACLPVLPLLSVTECASSSSLGSGRRCEPSGAVSRSLRVASPVRSQGGHLRDTRTWFCEECREHIRPSGRLSLSRAKRAHILRVHPGVDPSSFGRIHGSAICKATKRKQDRFSAWSCFWCRCELPMMDKRTHEASVNKHLSTCKLAPKGASAGDNLRAHARAEGVHDTGGRTGRMQACTGMQVARRLYNRRKANALCTEMRKKGHHIRHLLRGGGARSRMTFTCCKCLLVARTLAQLESFRNLRCDCSHREVTLRTTGKRRLYNALDRTGRLLLKRTWGLTQAEHKLLLCRAARCKKQTEGDWLRDVTEDGDVEPNPGPSDSSASVASNPMRVAFLNVGGCSNMFEALDFVTSRPKGQRPAIFAFAETRADPSSQASAAKKALRGGFKAWWVGSNKGACANGRQAWLGGICVGVDLSLSCRHLASWSNHQGSLMQLDVGSFNLLVGWRRPNGERDLFDAELLAWTSQATAMGRTTVLIGDWNDEPAESPLQHLGVVFEAPSESHGVLIPSRWHGQRSIDWTACNDSSTVLKTHFDQCRISDHKLLWMLLHTSFSRQPHHVMVPTSRLHCPEEISVRAWREAYDQISVEWADSADEQWEQLNFTIELAVKHAREALGCKGLEGGGKTRPKGSLPEVIAVDSCRGCSHHTGDEGVAIRRLSRFLGRLHEVVRSGDVDEATYDSLVNKTRRTWPAEIPRSCYEEAIVNVEKAVTKLRQRRRYAGIQAWKNKVSQGGGDAIRWLKNKTGLLPPAVADSFGGTDMVSRNVAESIEIIAGFWRRVWQRVQPHRLLEKFDEAWERQPPPTAPWGPSGDPLTAVELQKRARCKAGGGAGPDGMTGQEAAHLPLKFWQWFAELLGEWQSVGTFPEAFRHARMVCLPKDALSGNEASVPVKRLRPITILPFLYRIAVGTWTSRVSTREWLAKVTPPTFHGGIAGRTAWDAIRVLDSAWTDGKVLVSFDFHLCFDHVCPALALRCLERHGCPEGMMSLLRWTWLRQQRWIQVGAAVSAAPELVESSLPEGCPASPMALVLLLVAPALQLQADFGHGLVQTLFLDDRTAVVDDATTAAKIIHAWSVMAAELGLSENSAKLTVITRCPQQQRALTAMGILPSTEAVILGTTFAVADQDIEADVEDPRLLALHTQVSRLRCLPASQAVKDRLYRTCILPAFTWGLWWRCWDERHAAKTTTKIKSGLNVIHTGSRPLWLLLAGHWMDVLFASRLTSLRGFWHAEEYWAAAGVPLQDGRWGRAVKAFLNNMGFTQSRDGAWRHVRLGGFDLTSPTRPLRLRALHLVREAWRDMRYRDFLGDARHEAKDIAQEQPALPYEEKRVKLASKVYAEATSEQRGIMVGGSHSEEAYARMHKTLSQTGGTLLGNAPHLLQPDLRLHAAPGLGEWDGRNLEIARRLDGTGTPALLVGSSSPPETMDVYNAFNKFNLGNDVGPYMMSKVNAGDAKAAYQAMMDFKDVVKVQNHQKARQLLVQKRRQDHCIRQVVRRAGDRTRVIFTCTKCLHVARMRSALTKLTTQCPGTGDRTGVLRTTGKQRLYVKVGAQGRRLLKRIWSLPDKEHNMLLTKAKNHTASPLKQWLRDVTEEGIEPNPGPSTSTSYPTWSCFHLNTGGCTNAFETLELFQTFKTQPLVSVVPGRDPREPVNRGKAGAVVGYVGPARMVLIPKDEVTGAAAEVCLPYFHGGIAGRNAWQALKHIEASWDEEAILVSSDFEKCFDNVVPALALDNLRRHGCPEDFLRVVA</sequence>
<dbReference type="Gene3D" id="3.60.10.10">
    <property type="entry name" value="Endonuclease/exonuclease/phosphatase"/>
    <property type="match status" value="1"/>
</dbReference>